<accession>A0ABR6WD96</accession>
<sequence>MTSATSYTGNDGRIGSAQITVSVPTTAFATLTQSAGLPAVTGYNGMVWAVTTRVNAPAENPGRDYLSFGFSQSASPTVFDIQAGVEILLFSFNATACPGTVNLWTATDLFQGASTGTGPGNQITILGNGPGSAYDRVYGTAATCTPGAPDLTTTMGPVPGLTANSQTSLPVRISNVGTLPANGPLVFTTTLPQNIIAPASFTAANGWGCSTTNQVVTCTNAGSLGAGTITTFSVPITPSTAAVGTTPVFTGTVSPVSGETATSNNSAPAVSPNVPVQATLNGASCNVTDCGTGVRYGIRLNADNVTYTVYMKSETAYSGITARIATAQVTLQVPTGTVLTNQLSIQPSTNWALNTRVNQPSENTSADYLSFGYSQSSAEAAFAIQANVEIPLFSFRLNGNCTGPIQLWSATDPFQGVSRNTNPGNQMTILGNGTSNAWQCNYTCPVVCSVPDLTISLGQPSPNLVVSQTSQLPVTISNVGSLSSAAPLRVQFSLPAGLTLGSGLPAGWVLQSSVVNANGSRTVTLANATASVAPGASVSVNLPVVAAGSLANTTPTLTAFVTPASGESNTANNGASMTTNVAVQPLPVDLTVTLNMPSEPVAGVPGRLAVVVENVGSGPAEGPLSLSVSMPAGVSLATGNFNGGNGWGCSVSGQTVSCTNVSGLLPGSSLTASIGFTPTEAVTGSSLLITAFISPVAGEINTTNNTDTLTSSIVRSVDLALSLGSVPTLIPNQSGPVPVSISNPGQVNVSEALSITFITPSGVTLNTGSLPSGVSLISVQAGSGSTGIYTLSVANSSGLSSGSTLSFNLPVVAGSGVSGLVSFSGVLGSQPGESMLANNRASVTALVGGPDLVISAGQPGPALVVGQVSQLPVVIGNLGNLPSTAPLIFQLNLPVGMSVGGSLPTGWQISSSVPTGSGTLVTFRNSSALVSGTSSLTVNIPVVAAGSLANSVVTVGLAVSATSGETNTANNTGSMTTNLPVTPAPVPDLSVQIPAQSIVLGVNQVSAIRFDIMNVGTLTASAPLSLTFSMPVGFQAGQSTFTTGGWSCTGVSNQIGCTSSTNLPVSGVSSLTVAVRPTAQNAGQLNPVFQVTVAPAAGETVLNNNTDTINYAGNVIAPDLAVSVPVQSFTLISGQTSNLTFSALNASSGATALGPLSLTFTMPSGFSTAVSGFTTSGWTCSTTGREVVCTTPANFSANAQTTLTVPVLPLPGAVGLINPGFQIVISPAAGELVFSNNTATINYVGTVQNGVVSLALKALLQGPFNPVTGLMNDHLREQGLIPGVQPYSILQATPGYVFFGNGATEALNPAVLTATGVNAIEDWVMVELRDPVNRSLILATKPALIQRDGDVVSPADGVSPLTFNLSPGQFHVVIRHRNHLGAMSNTPVSLTTGSTIFDFTNMNNVYKLPGAGNYPEFVDNNGLAMLWAGNTQGDNYVIFQGPNNDVDEIFFDVSTDSGNTGELANYIKTGYLSTDVNHDGRVIFQGPTNEVDSIFFNVSMHPENIGQLANFLIRQHLP</sequence>
<reference evidence="1 2" key="1">
    <citation type="submission" date="2019-06" db="EMBL/GenBank/DDBJ databases">
        <title>Spirosoma utsteinense sp. nov. isolated from Antarctic ice-free soils.</title>
        <authorList>
            <person name="Tahon G."/>
        </authorList>
    </citation>
    <scope>NUCLEOTIDE SEQUENCE [LARGE SCALE GENOMIC DNA]</scope>
    <source>
        <strain evidence="1 2">LMG 31447</strain>
    </source>
</reference>
<dbReference type="InterPro" id="IPR013783">
    <property type="entry name" value="Ig-like_fold"/>
</dbReference>
<evidence type="ECO:0000313" key="1">
    <source>
        <dbReference type="EMBL" id="MBC3794499.1"/>
    </source>
</evidence>
<dbReference type="Gene3D" id="2.60.40.10">
    <property type="entry name" value="Immunoglobulins"/>
    <property type="match status" value="2"/>
</dbReference>
<keyword evidence="2" id="KW-1185">Reference proteome</keyword>
<evidence type="ECO:0000313" key="2">
    <source>
        <dbReference type="Proteomes" id="UP000700732"/>
    </source>
</evidence>
<organism evidence="1 2">
    <name type="scientific">Spirosoma utsteinense</name>
    <dbReference type="NCBI Taxonomy" id="2585773"/>
    <lineage>
        <taxon>Bacteria</taxon>
        <taxon>Pseudomonadati</taxon>
        <taxon>Bacteroidota</taxon>
        <taxon>Cytophagia</taxon>
        <taxon>Cytophagales</taxon>
        <taxon>Cytophagaceae</taxon>
        <taxon>Spirosoma</taxon>
    </lineage>
</organism>
<protein>
    <submittedName>
        <fullName evidence="1">Uncharacterized protein</fullName>
    </submittedName>
</protein>
<dbReference type="Proteomes" id="UP000700732">
    <property type="component" value="Unassembled WGS sequence"/>
</dbReference>
<dbReference type="RefSeq" id="WP_186741089.1">
    <property type="nucleotide sequence ID" value="NZ_VFIA01000047.1"/>
</dbReference>
<gene>
    <name evidence="1" type="ORF">FH603_5028</name>
</gene>
<proteinExistence type="predicted"/>
<dbReference type="EMBL" id="VFIA01000047">
    <property type="protein sequence ID" value="MBC3794499.1"/>
    <property type="molecule type" value="Genomic_DNA"/>
</dbReference>
<comment type="caution">
    <text evidence="1">The sequence shown here is derived from an EMBL/GenBank/DDBJ whole genome shotgun (WGS) entry which is preliminary data.</text>
</comment>
<name>A0ABR6WD96_9BACT</name>